<evidence type="ECO:0000313" key="7">
    <source>
        <dbReference type="Proteomes" id="UP000630445"/>
    </source>
</evidence>
<dbReference type="InterPro" id="IPR001173">
    <property type="entry name" value="Glyco_trans_2-like"/>
</dbReference>
<accession>A0A8H6PD09</accession>
<dbReference type="Pfam" id="PF00795">
    <property type="entry name" value="CN_hydrolase"/>
    <property type="match status" value="1"/>
</dbReference>
<dbReference type="GO" id="GO:0004540">
    <property type="term" value="F:RNA nuclease activity"/>
    <property type="evidence" value="ECO:0007669"/>
    <property type="project" value="InterPro"/>
</dbReference>
<evidence type="ECO:0000256" key="2">
    <source>
        <dbReference type="ARBA" id="ARBA00022801"/>
    </source>
</evidence>
<dbReference type="Pfam" id="PF13632">
    <property type="entry name" value="Glyco_trans_2_3"/>
    <property type="match status" value="1"/>
</dbReference>
<feature type="transmembrane region" description="Helical" evidence="3">
    <location>
        <begin position="579"/>
        <end position="602"/>
    </location>
</feature>
<dbReference type="GO" id="GO:0016787">
    <property type="term" value="F:hydrolase activity"/>
    <property type="evidence" value="ECO:0007669"/>
    <property type="project" value="UniProtKB-KW"/>
</dbReference>
<keyword evidence="1" id="KW-0540">Nuclease</keyword>
<feature type="chain" id="PRO_5034836778" description="CN hydrolase domain-containing protein" evidence="4">
    <location>
        <begin position="20"/>
        <end position="985"/>
    </location>
</feature>
<evidence type="ECO:0000313" key="6">
    <source>
        <dbReference type="EMBL" id="KAF7126188.1"/>
    </source>
</evidence>
<proteinExistence type="predicted"/>
<keyword evidence="3" id="KW-0472">Membrane</keyword>
<dbReference type="PROSITE" id="PS50263">
    <property type="entry name" value="CN_HYDROLASE"/>
    <property type="match status" value="1"/>
</dbReference>
<dbReference type="SUPFAM" id="SSF53933">
    <property type="entry name" value="Microbial ribonucleases"/>
    <property type="match status" value="1"/>
</dbReference>
<evidence type="ECO:0000256" key="4">
    <source>
        <dbReference type="SAM" id="SignalP"/>
    </source>
</evidence>
<keyword evidence="3" id="KW-1133">Transmembrane helix</keyword>
<dbReference type="Gene3D" id="3.60.110.10">
    <property type="entry name" value="Carbon-nitrogen hydrolase"/>
    <property type="match status" value="1"/>
</dbReference>
<reference evidence="6" key="1">
    <citation type="submission" date="2020-06" db="EMBL/GenBank/DDBJ databases">
        <title>Draft genome sequences of strains closely related to Aspergillus parafelis and Aspergillus hiratsukae.</title>
        <authorList>
            <person name="Dos Santos R.A.C."/>
            <person name="Rivero-Menendez O."/>
            <person name="Steenwyk J.L."/>
            <person name="Mead M.E."/>
            <person name="Goldman G.H."/>
            <person name="Alastruey-Izquierdo A."/>
            <person name="Rokas A."/>
        </authorList>
    </citation>
    <scope>NUCLEOTIDE SEQUENCE</scope>
    <source>
        <strain evidence="6">CNM-CM5793</strain>
    </source>
</reference>
<dbReference type="OrthoDB" id="5819478at2759"/>
<evidence type="ECO:0000259" key="5">
    <source>
        <dbReference type="PROSITE" id="PS50263"/>
    </source>
</evidence>
<dbReference type="GO" id="GO:0017148">
    <property type="term" value="P:negative regulation of translation"/>
    <property type="evidence" value="ECO:0007669"/>
    <property type="project" value="InterPro"/>
</dbReference>
<dbReference type="InterPro" id="IPR004025">
    <property type="entry name" value="Fun_ribotoxin"/>
</dbReference>
<dbReference type="Gene3D" id="3.10.450.30">
    <property type="entry name" value="Microbial ribonucleases"/>
    <property type="match status" value="1"/>
</dbReference>
<feature type="domain" description="CN hydrolase" evidence="5">
    <location>
        <begin position="691"/>
        <end position="954"/>
    </location>
</feature>
<keyword evidence="4" id="KW-0732">Signal</keyword>
<organism evidence="6 7">
    <name type="scientific">Aspergillus hiratsukae</name>
    <dbReference type="NCBI Taxonomy" id="1194566"/>
    <lineage>
        <taxon>Eukaryota</taxon>
        <taxon>Fungi</taxon>
        <taxon>Dikarya</taxon>
        <taxon>Ascomycota</taxon>
        <taxon>Pezizomycotina</taxon>
        <taxon>Eurotiomycetes</taxon>
        <taxon>Eurotiomycetidae</taxon>
        <taxon>Eurotiales</taxon>
        <taxon>Aspergillaceae</taxon>
        <taxon>Aspergillus</taxon>
        <taxon>Aspergillus subgen. Fumigati</taxon>
    </lineage>
</organism>
<dbReference type="InterPro" id="IPR003010">
    <property type="entry name" value="C-N_Hydrolase"/>
</dbReference>
<name>A0A8H6PD09_9EURO</name>
<dbReference type="SUPFAM" id="SSF53448">
    <property type="entry name" value="Nucleotide-diphospho-sugar transferases"/>
    <property type="match status" value="1"/>
</dbReference>
<feature type="signal peptide" evidence="4">
    <location>
        <begin position="1"/>
        <end position="19"/>
    </location>
</feature>
<dbReference type="AlphaFoldDB" id="A0A8H6PD09"/>
<comment type="caution">
    <text evidence="6">The sequence shown here is derived from an EMBL/GenBank/DDBJ whole genome shotgun (WGS) entry which is preliminary data.</text>
</comment>
<protein>
    <recommendedName>
        <fullName evidence="5">CN hydrolase domain-containing protein</fullName>
    </recommendedName>
</protein>
<dbReference type="CDD" id="cd07197">
    <property type="entry name" value="nitrilase"/>
    <property type="match status" value="1"/>
</dbReference>
<evidence type="ECO:0000256" key="1">
    <source>
        <dbReference type="ARBA" id="ARBA00022722"/>
    </source>
</evidence>
<sequence length="985" mass="110455">MVAISNLFLLDAAVVAVLAAPSPLDAPKAENNSHHAPLSDAKIGISYLHWFTNGYDGNGKLINGRRPIKFGKSDCDRPPKHSQNGMGKDDHYLLGFQTFPDGHDHKFDSKKPKEDPGPARVIYTYPDKVFGCIVAHERENQGGLRLFSLVSIIALIVLLRLTSSDAVAFWKWKGPSPSSPKDQPGSQPHPLNMAQHMFVVYTVLVHISMFAFTTRLAWAIFSATRKTKEVLQRRKFEQSRVPVDKDKWLSDSSTLTDTDSDVSDPLMSNEAHDSDGLEVIHAIIVPNYCEDLHTLRTTLDVLASHPRARTQYEIYLAMEQKEAGVAEKAAKLAAAFEPTFLHIHATFHPAGLPGEIAGKSSNVAFAARHIMEVHRTELDSGHCDVIVTVMDADTHFWQDYFTEIRRLHYAHISEADRTLYCCPIIFDRNSHEVPVLVRCADLLWGFAGLSTMYPGTFVSIPTSVYSLPLSLAEKIGGWDSDATAIGEDMHMMLKLYFETAGNVITRPVYAPASQCNVSSDTGRGWRRSLDTCRARYRQALRHMWGALDSGFAARRTISSIRSHCRCLFFRPRHLALVHLLWEAHFLPCHLIILMLFSTIYTLLTPPASLHPTMAWAFDLTNLLRASSFVGMNICIFLYEPWHALCVRTRKTDMQQANVADAGFSERCWWRPAQLAERICFPVAGTIFGGIPTVHAVFSHFWTDRLVYRDLAIEENHARACSYIRDAAAQGAELAVLPEYHLTGWAPEDPLWAVQAGEYKKYLSAYQALAKELHICLVPGSIVERHETEAEGKEQFSLYNTAYFISNDGSILGSYRKKNIWHPERPHLTSSGEAPHEVFDTPIGKVGLLICWDLAFPEAFRELIAHGAEVVIIPTFWTRYDASSEALSYNPDSEALFLESTLTSRCFENTCAIVFVNAAGADEKFLGMSRVTLPIVGPVGKMGKEEGVLVVDMDLGLLKIAEENYRVREDMAKEGWHYVYRHSTTK</sequence>
<dbReference type="EMBL" id="JACBAD010001943">
    <property type="protein sequence ID" value="KAF7126188.1"/>
    <property type="molecule type" value="Genomic_DNA"/>
</dbReference>
<dbReference type="PANTHER" id="PTHR36851">
    <property type="entry name" value="UNNAMED PRODUCT"/>
    <property type="match status" value="1"/>
</dbReference>
<dbReference type="SUPFAM" id="SSF56317">
    <property type="entry name" value="Carbon-nitrogen hydrolase"/>
    <property type="match status" value="1"/>
</dbReference>
<dbReference type="InterPro" id="IPR036526">
    <property type="entry name" value="C-N_Hydrolase_sf"/>
</dbReference>
<dbReference type="PANTHER" id="PTHR36851:SF1">
    <property type="entry name" value="GLYCO_TRANS_2-LIKE DOMAIN-CONTAINING PROTEIN"/>
    <property type="match status" value="1"/>
</dbReference>
<feature type="transmembrane region" description="Helical" evidence="3">
    <location>
        <begin position="198"/>
        <end position="218"/>
    </location>
</feature>
<evidence type="ECO:0000256" key="3">
    <source>
        <dbReference type="SAM" id="Phobius"/>
    </source>
</evidence>
<feature type="transmembrane region" description="Helical" evidence="3">
    <location>
        <begin position="622"/>
        <end position="641"/>
    </location>
</feature>
<dbReference type="InterPro" id="IPR029044">
    <property type="entry name" value="Nucleotide-diphossugar_trans"/>
</dbReference>
<keyword evidence="7" id="KW-1185">Reference proteome</keyword>
<keyword evidence="2" id="KW-0378">Hydrolase</keyword>
<dbReference type="InterPro" id="IPR016191">
    <property type="entry name" value="Ribonuclease/ribotoxin"/>
</dbReference>
<dbReference type="GO" id="GO:0003723">
    <property type="term" value="F:RNA binding"/>
    <property type="evidence" value="ECO:0007669"/>
    <property type="project" value="InterPro"/>
</dbReference>
<gene>
    <name evidence="6" type="ORF">CNMCM5793_002610</name>
</gene>
<feature type="transmembrane region" description="Helical" evidence="3">
    <location>
        <begin position="146"/>
        <end position="170"/>
    </location>
</feature>
<dbReference type="Proteomes" id="UP000630445">
    <property type="component" value="Unassembled WGS sequence"/>
</dbReference>
<dbReference type="PRINTS" id="PR01704">
    <property type="entry name" value="FUNRIBOTOXIN"/>
</dbReference>
<keyword evidence="3" id="KW-0812">Transmembrane</keyword>